<evidence type="ECO:0000256" key="11">
    <source>
        <dbReference type="ARBA" id="ARBA00023056"/>
    </source>
</evidence>
<proteinExistence type="inferred from homology"/>
<organism evidence="16 17">
    <name type="scientific">Luteimicrobium album</name>
    <dbReference type="NCBI Taxonomy" id="1054550"/>
    <lineage>
        <taxon>Bacteria</taxon>
        <taxon>Bacillati</taxon>
        <taxon>Actinomycetota</taxon>
        <taxon>Actinomycetes</taxon>
        <taxon>Micrococcales</taxon>
        <taxon>Luteimicrobium</taxon>
    </lineage>
</organism>
<evidence type="ECO:0000256" key="2">
    <source>
        <dbReference type="ARBA" id="ARBA00006219"/>
    </source>
</evidence>
<protein>
    <recommendedName>
        <fullName evidence="5">Maltokinase</fullName>
        <ecNumber evidence="4">2.7.1.175</ecNumber>
    </recommendedName>
    <alternativeName>
        <fullName evidence="13">Maltose-1-phosphate synthase</fullName>
    </alternativeName>
</protein>
<keyword evidence="6" id="KW-0321">Glycogen metabolism</keyword>
<dbReference type="RefSeq" id="WP_284293914.1">
    <property type="nucleotide sequence ID" value="NZ_BSUK01000001.1"/>
</dbReference>
<keyword evidence="11" id="KW-0320">Glycogen biosynthesis</keyword>
<dbReference type="EMBL" id="BSUK01000001">
    <property type="protein sequence ID" value="GMA25251.1"/>
    <property type="molecule type" value="Genomic_DNA"/>
</dbReference>
<keyword evidence="10" id="KW-0067">ATP-binding</keyword>
<evidence type="ECO:0000256" key="13">
    <source>
        <dbReference type="ARBA" id="ARBA00031251"/>
    </source>
</evidence>
<dbReference type="InterPro" id="IPR040999">
    <property type="entry name" value="Mak_N_cap"/>
</dbReference>
<evidence type="ECO:0000256" key="5">
    <source>
        <dbReference type="ARBA" id="ARBA00013882"/>
    </source>
</evidence>
<evidence type="ECO:0000313" key="16">
    <source>
        <dbReference type="EMBL" id="GMA25251.1"/>
    </source>
</evidence>
<evidence type="ECO:0000256" key="7">
    <source>
        <dbReference type="ARBA" id="ARBA00022679"/>
    </source>
</evidence>
<dbReference type="SUPFAM" id="SSF56112">
    <property type="entry name" value="Protein kinase-like (PK-like)"/>
    <property type="match status" value="1"/>
</dbReference>
<comment type="caution">
    <text evidence="16">The sequence shown here is derived from an EMBL/GenBank/DDBJ whole genome shotgun (WGS) entry which is preliminary data.</text>
</comment>
<keyword evidence="7" id="KW-0808">Transferase</keyword>
<keyword evidence="9" id="KW-0418">Kinase</keyword>
<evidence type="ECO:0000256" key="1">
    <source>
        <dbReference type="ARBA" id="ARBA00004964"/>
    </source>
</evidence>
<evidence type="ECO:0000256" key="10">
    <source>
        <dbReference type="ARBA" id="ARBA00022840"/>
    </source>
</evidence>
<reference evidence="17" key="1">
    <citation type="journal article" date="2019" name="Int. J. Syst. Evol. Microbiol.">
        <title>The Global Catalogue of Microorganisms (GCM) 10K type strain sequencing project: providing services to taxonomists for standard genome sequencing and annotation.</title>
        <authorList>
            <consortium name="The Broad Institute Genomics Platform"/>
            <consortium name="The Broad Institute Genome Sequencing Center for Infectious Disease"/>
            <person name="Wu L."/>
            <person name="Ma J."/>
        </authorList>
    </citation>
    <scope>NUCLEOTIDE SEQUENCE [LARGE SCALE GENOMIC DNA]</scope>
    <source>
        <strain evidence="17">NBRC 106348</strain>
    </source>
</reference>
<sequence>MTSPPEQSHDGAVGPVPAAAVVPVLAPWLPTQRWYPVKGVATRVRLVRTVPLAPGVASLLVDVARASDDDTASAGTPLLHVPVVVEPAPTDGRAAPASAVGTLVRDGVEHVVHDGARHRAFWAAVLAGARWEDGGGVPGGAPGTHGEPDLAGARVVAGEQSNTSVLMPQVAGGAILKILRTVAPGPNPDLDVPRALARTGWHGVPRPLAWWSVDEAGASDEPVELHLAILSELVPRADDGFELACAFAGRAASFAEHAGALGTLVAQLHAALRRAYGTGPVVDAAWLVDDLRARAVRAAGEAPILARREDAIARVHARAEAALAAAGERHTLPRLQRIHGDLHLGQVLHGTDGWRVLDFEGEPLRPVAERTRPDLALRDAAGMLRSFDYAAAVGRAHGTRWAADARDAFWTAYRAASGGDAPTPGGAGQDDLLAALELDKALYEVVYEVRNRPDWVGIPLAGVDRVLERTTA</sequence>
<evidence type="ECO:0000256" key="12">
    <source>
        <dbReference type="ARBA" id="ARBA00023277"/>
    </source>
</evidence>
<evidence type="ECO:0000313" key="17">
    <source>
        <dbReference type="Proteomes" id="UP001157091"/>
    </source>
</evidence>
<comment type="similarity">
    <text evidence="2">Belongs to the aminoglycoside phosphotransferase family.</text>
</comment>
<dbReference type="Gene3D" id="3.90.1200.10">
    <property type="match status" value="1"/>
</dbReference>
<keyword evidence="12" id="KW-0119">Carbohydrate metabolism</keyword>
<evidence type="ECO:0000256" key="6">
    <source>
        <dbReference type="ARBA" id="ARBA00022600"/>
    </source>
</evidence>
<accession>A0ABQ6I3L9</accession>
<evidence type="ECO:0000256" key="4">
    <source>
        <dbReference type="ARBA" id="ARBA00011962"/>
    </source>
</evidence>
<keyword evidence="17" id="KW-1185">Reference proteome</keyword>
<dbReference type="Pfam" id="PF18085">
    <property type="entry name" value="Mak_N_cap"/>
    <property type="match status" value="1"/>
</dbReference>
<evidence type="ECO:0000256" key="14">
    <source>
        <dbReference type="ARBA" id="ARBA00049067"/>
    </source>
</evidence>
<comment type="subunit">
    <text evidence="3">Monomer.</text>
</comment>
<dbReference type="InterPro" id="IPR011009">
    <property type="entry name" value="Kinase-like_dom_sf"/>
</dbReference>
<evidence type="ECO:0000256" key="9">
    <source>
        <dbReference type="ARBA" id="ARBA00022777"/>
    </source>
</evidence>
<evidence type="ECO:0000259" key="15">
    <source>
        <dbReference type="Pfam" id="PF18085"/>
    </source>
</evidence>
<comment type="pathway">
    <text evidence="1">Glycan biosynthesis; glycogen biosynthesis.</text>
</comment>
<evidence type="ECO:0000256" key="3">
    <source>
        <dbReference type="ARBA" id="ARBA00011245"/>
    </source>
</evidence>
<dbReference type="EC" id="2.7.1.175" evidence="4"/>
<evidence type="ECO:0000256" key="8">
    <source>
        <dbReference type="ARBA" id="ARBA00022741"/>
    </source>
</evidence>
<comment type="catalytic activity">
    <reaction evidence="14">
        <text>D-maltose + ATP = alpha-maltose 1-phosphate + ADP + H(+)</text>
        <dbReference type="Rhea" id="RHEA:31915"/>
        <dbReference type="ChEBI" id="CHEBI:15378"/>
        <dbReference type="ChEBI" id="CHEBI:17306"/>
        <dbReference type="ChEBI" id="CHEBI:30616"/>
        <dbReference type="ChEBI" id="CHEBI:63576"/>
        <dbReference type="ChEBI" id="CHEBI:456216"/>
        <dbReference type="EC" id="2.7.1.175"/>
    </reaction>
</comment>
<keyword evidence="8" id="KW-0547">Nucleotide-binding</keyword>
<feature type="domain" description="Maltokinase N-terminal cap" evidence="15">
    <location>
        <begin position="28"/>
        <end position="116"/>
    </location>
</feature>
<name>A0ABQ6I3L9_9MICO</name>
<dbReference type="Proteomes" id="UP001157091">
    <property type="component" value="Unassembled WGS sequence"/>
</dbReference>
<gene>
    <name evidence="16" type="ORF">GCM10025864_30100</name>
</gene>